<name>A0A133XIX9_9RHOO</name>
<evidence type="ECO:0008006" key="3">
    <source>
        <dbReference type="Google" id="ProtNLM"/>
    </source>
</evidence>
<sequence length="196" mass="21571">MVQPMETNCGTIIADPVPDHPLLNGRQEIGRGENTIVLDGDVVDGQERVFKVLSSPTDYAYYTAPDRPTGHHFPVVYADHGTAGRSSRGFPFHIVEVEKLYPLPGGGDAADVATKISTSYFDACLMWRNLAQDMGRIALHHLVVTPMGWTDTVKDSLKALEDFSSEYGALPDLIKADNLMMRKDGTLVFSDPVFME</sequence>
<organism evidence="1 2">
    <name type="scientific">Dechloromonas denitrificans</name>
    <dbReference type="NCBI Taxonomy" id="281362"/>
    <lineage>
        <taxon>Bacteria</taxon>
        <taxon>Pseudomonadati</taxon>
        <taxon>Pseudomonadota</taxon>
        <taxon>Betaproteobacteria</taxon>
        <taxon>Rhodocyclales</taxon>
        <taxon>Azonexaceae</taxon>
        <taxon>Dechloromonas</taxon>
    </lineage>
</organism>
<dbReference type="Proteomes" id="UP000070186">
    <property type="component" value="Unassembled WGS sequence"/>
</dbReference>
<proteinExistence type="predicted"/>
<protein>
    <recommendedName>
        <fullName evidence="3">Protein kinase domain-containing protein</fullName>
    </recommendedName>
</protein>
<comment type="caution">
    <text evidence="1">The sequence shown here is derived from an EMBL/GenBank/DDBJ whole genome shotgun (WGS) entry which is preliminary data.</text>
</comment>
<dbReference type="AlphaFoldDB" id="A0A133XIX9"/>
<evidence type="ECO:0000313" key="2">
    <source>
        <dbReference type="Proteomes" id="UP000070186"/>
    </source>
</evidence>
<dbReference type="EMBL" id="LODL01000019">
    <property type="protein sequence ID" value="KXB30903.1"/>
    <property type="molecule type" value="Genomic_DNA"/>
</dbReference>
<gene>
    <name evidence="1" type="ORF">AT959_09320</name>
</gene>
<dbReference type="STRING" id="281362.AT959_09320"/>
<keyword evidence="2" id="KW-1185">Reference proteome</keyword>
<evidence type="ECO:0000313" key="1">
    <source>
        <dbReference type="EMBL" id="KXB30903.1"/>
    </source>
</evidence>
<accession>A0A133XIX9</accession>
<reference evidence="1 2" key="1">
    <citation type="submission" date="2015-12" db="EMBL/GenBank/DDBJ databases">
        <title>Nitrous oxide reduction kinetics distinguish bacteria harboring typical versus atypical NosZ.</title>
        <authorList>
            <person name="Yoon S."/>
            <person name="Nissen S."/>
            <person name="Park D."/>
            <person name="Sanford R.A."/>
            <person name="Loeffler F.E."/>
        </authorList>
    </citation>
    <scope>NUCLEOTIDE SEQUENCE [LARGE SCALE GENOMIC DNA]</scope>
    <source>
        <strain evidence="1 2">ATCC BAA-841</strain>
    </source>
</reference>